<name>A0ACC3DNX4_9PEZI</name>
<organism evidence="1 2">
    <name type="scientific">Coniosporium uncinatum</name>
    <dbReference type="NCBI Taxonomy" id="93489"/>
    <lineage>
        <taxon>Eukaryota</taxon>
        <taxon>Fungi</taxon>
        <taxon>Dikarya</taxon>
        <taxon>Ascomycota</taxon>
        <taxon>Pezizomycotina</taxon>
        <taxon>Dothideomycetes</taxon>
        <taxon>Dothideomycetes incertae sedis</taxon>
        <taxon>Coniosporium</taxon>
    </lineage>
</organism>
<feature type="non-terminal residue" evidence="1">
    <location>
        <position position="228"/>
    </location>
</feature>
<gene>
    <name evidence="1" type="ORF">LTS18_008123</name>
</gene>
<dbReference type="EMBL" id="JAWDJW010002088">
    <property type="protein sequence ID" value="KAK3078221.1"/>
    <property type="molecule type" value="Genomic_DNA"/>
</dbReference>
<proteinExistence type="predicted"/>
<comment type="caution">
    <text evidence="1">The sequence shown here is derived from an EMBL/GenBank/DDBJ whole genome shotgun (WGS) entry which is preliminary data.</text>
</comment>
<dbReference type="Proteomes" id="UP001186974">
    <property type="component" value="Unassembled WGS sequence"/>
</dbReference>
<sequence length="228" mass="24953">MRAFGLSSLCALLASAGVCLAAPADGNRRYMVKRGATEYKVLEHRATGAKLEIVEDSGVCETTPGVKQYSGYLSVGSDMNMWFWFFEARNSPEAAPVAAWFNGGPGCSSMIGLFQENGPCQFYNGSNEPSLNPYSWNEYANMLYVDQPIDVGFSYGAGGTGTSEGAAALVWKFFQAFYDEYPKYENRDFAIFTESYGGHYGSVFGDYIVQQNKGVKNGSIQGQEINFV</sequence>
<evidence type="ECO:0000313" key="2">
    <source>
        <dbReference type="Proteomes" id="UP001186974"/>
    </source>
</evidence>
<keyword evidence="2" id="KW-1185">Reference proteome</keyword>
<reference evidence="1" key="1">
    <citation type="submission" date="2024-09" db="EMBL/GenBank/DDBJ databases">
        <title>Black Yeasts Isolated from many extreme environments.</title>
        <authorList>
            <person name="Coleine C."/>
            <person name="Stajich J.E."/>
            <person name="Selbmann L."/>
        </authorList>
    </citation>
    <scope>NUCLEOTIDE SEQUENCE</scope>
    <source>
        <strain evidence="1">CCFEE 5737</strain>
    </source>
</reference>
<protein>
    <submittedName>
        <fullName evidence="1">Uncharacterized protein</fullName>
    </submittedName>
</protein>
<evidence type="ECO:0000313" key="1">
    <source>
        <dbReference type="EMBL" id="KAK3078221.1"/>
    </source>
</evidence>
<accession>A0ACC3DNX4</accession>